<dbReference type="PANTHER" id="PTHR37310:SF1">
    <property type="entry name" value="CYTOPLASMIC PROTEIN"/>
    <property type="match status" value="1"/>
</dbReference>
<dbReference type="CDD" id="cd08026">
    <property type="entry name" value="DUF326"/>
    <property type="match status" value="1"/>
</dbReference>
<dbReference type="Pfam" id="PF03860">
    <property type="entry name" value="Csp"/>
    <property type="match status" value="1"/>
</dbReference>
<comment type="caution">
    <text evidence="1">The sequence shown here is derived from an EMBL/GenBank/DDBJ whole genome shotgun (WGS) entry which is preliminary data.</text>
</comment>
<proteinExistence type="predicted"/>
<name>A0A0D0EWR9_9BACI</name>
<accession>A0A0D0EWR9</accession>
<protein>
    <submittedName>
        <fullName evidence="1">Uncharacterized protein</fullName>
    </submittedName>
</protein>
<dbReference type="OrthoDB" id="5396211at2"/>
<gene>
    <name evidence="1" type="ORF">B4167_1860</name>
</gene>
<sequence length="136" mass="15331">MYNMNTMDISLPGTMATVGTNMSHSMATMHPTNLINIIQHCATTCDHMITHLTNHEEMNNRRLQLQLLRDCADICHVTASFIARNSHLNKMMAQICAQICEACGNECSKFNDRHSQHCAQVCYHCAQECRSFARAA</sequence>
<dbReference type="PANTHER" id="PTHR37310">
    <property type="entry name" value="CYTOPLASMIC PROTEIN-RELATED"/>
    <property type="match status" value="1"/>
</dbReference>
<dbReference type="Proteomes" id="UP000032076">
    <property type="component" value="Unassembled WGS sequence"/>
</dbReference>
<dbReference type="KEGG" id="bthv:CQJ30_10850"/>
<evidence type="ECO:0000313" key="2">
    <source>
        <dbReference type="Proteomes" id="UP000032076"/>
    </source>
</evidence>
<dbReference type="RefSeq" id="WP_052480311.1">
    <property type="nucleotide sequence ID" value="NZ_CP023704.1"/>
</dbReference>
<dbReference type="EMBL" id="JXLU01000021">
    <property type="protein sequence ID" value="KIO73798.1"/>
    <property type="molecule type" value="Genomic_DNA"/>
</dbReference>
<organism evidence="1 2">
    <name type="scientific">Caldibacillus thermoamylovorans</name>
    <dbReference type="NCBI Taxonomy" id="35841"/>
    <lineage>
        <taxon>Bacteria</taxon>
        <taxon>Bacillati</taxon>
        <taxon>Bacillota</taxon>
        <taxon>Bacilli</taxon>
        <taxon>Bacillales</taxon>
        <taxon>Bacillaceae</taxon>
        <taxon>Caldibacillus</taxon>
    </lineage>
</organism>
<dbReference type="InterPro" id="IPR044543">
    <property type="entry name" value="YHJQ-like"/>
</dbReference>
<dbReference type="Gene3D" id="1.20.1270.360">
    <property type="match status" value="1"/>
</dbReference>
<reference evidence="1 2" key="1">
    <citation type="submission" date="2015-01" db="EMBL/GenBank/DDBJ databases">
        <title>Draft Genome Sequences of Four Bacillus thermoamylovorans Strains, Isolated From Food Products.</title>
        <authorList>
            <person name="Krawcyk A.O."/>
            <person name="Berendsen E.M."/>
            <person name="Eijlander R.T."/>
            <person name="de Jong A."/>
            <person name="Wells-Bennik M."/>
            <person name="Kuipers O.P."/>
        </authorList>
    </citation>
    <scope>NUCLEOTIDE SEQUENCE [LARGE SCALE GENOMIC DNA]</scope>
    <source>
        <strain evidence="1 2">B4167</strain>
    </source>
</reference>
<evidence type="ECO:0000313" key="1">
    <source>
        <dbReference type="EMBL" id="KIO73798.1"/>
    </source>
</evidence>
<dbReference type="AlphaFoldDB" id="A0A0D0EWR9"/>
<dbReference type="InterPro" id="IPR005560">
    <property type="entry name" value="Csp_YhjQ"/>
</dbReference>